<evidence type="ECO:0000259" key="6">
    <source>
        <dbReference type="Pfam" id="PF01029"/>
    </source>
</evidence>
<dbReference type="GO" id="GO:0003723">
    <property type="term" value="F:RNA binding"/>
    <property type="evidence" value="ECO:0007669"/>
    <property type="project" value="UniProtKB-KW"/>
</dbReference>
<keyword evidence="2" id="KW-0889">Transcription antitermination</keyword>
<accession>A0A3B1CC05</accession>
<evidence type="ECO:0000313" key="7">
    <source>
        <dbReference type="EMBL" id="VAX24171.1"/>
    </source>
</evidence>
<dbReference type="HAMAP" id="MF_00073">
    <property type="entry name" value="NusB"/>
    <property type="match status" value="1"/>
</dbReference>
<keyword evidence="4" id="KW-0805">Transcription regulation</keyword>
<dbReference type="PANTHER" id="PTHR11078">
    <property type="entry name" value="N UTILIZATION SUBSTANCE PROTEIN B-RELATED"/>
    <property type="match status" value="1"/>
</dbReference>
<proteinExistence type="inferred from homology"/>
<dbReference type="PANTHER" id="PTHR11078:SF3">
    <property type="entry name" value="ANTITERMINATION NUSB DOMAIN-CONTAINING PROTEIN"/>
    <property type="match status" value="1"/>
</dbReference>
<dbReference type="InterPro" id="IPR011605">
    <property type="entry name" value="NusB_fam"/>
</dbReference>
<name>A0A3B1CC05_9ZZZZ</name>
<dbReference type="Gene3D" id="1.10.940.10">
    <property type="entry name" value="NusB-like"/>
    <property type="match status" value="1"/>
</dbReference>
<dbReference type="GO" id="GO:0031564">
    <property type="term" value="P:transcription antitermination"/>
    <property type="evidence" value="ECO:0007669"/>
    <property type="project" value="UniProtKB-KW"/>
</dbReference>
<protein>
    <submittedName>
        <fullName evidence="7">Transcription termination protein NusB</fullName>
    </submittedName>
</protein>
<evidence type="ECO:0000256" key="4">
    <source>
        <dbReference type="ARBA" id="ARBA00023015"/>
    </source>
</evidence>
<evidence type="ECO:0000256" key="5">
    <source>
        <dbReference type="ARBA" id="ARBA00023163"/>
    </source>
</evidence>
<evidence type="ECO:0000256" key="2">
    <source>
        <dbReference type="ARBA" id="ARBA00022814"/>
    </source>
</evidence>
<dbReference type="NCBIfam" id="TIGR01951">
    <property type="entry name" value="nusB"/>
    <property type="match status" value="1"/>
</dbReference>
<gene>
    <name evidence="7" type="ORF">MNBD_IGNAVI01-1660</name>
</gene>
<evidence type="ECO:0000256" key="3">
    <source>
        <dbReference type="ARBA" id="ARBA00022884"/>
    </source>
</evidence>
<dbReference type="GO" id="GO:0005829">
    <property type="term" value="C:cytosol"/>
    <property type="evidence" value="ECO:0007669"/>
    <property type="project" value="TreeGrafter"/>
</dbReference>
<reference evidence="7" key="1">
    <citation type="submission" date="2018-06" db="EMBL/GenBank/DDBJ databases">
        <authorList>
            <person name="Zhirakovskaya E."/>
        </authorList>
    </citation>
    <scope>NUCLEOTIDE SEQUENCE</scope>
</reference>
<feature type="domain" description="NusB/RsmB/TIM44" evidence="6">
    <location>
        <begin position="10"/>
        <end position="131"/>
    </location>
</feature>
<keyword evidence="3" id="KW-0694">RNA-binding</keyword>
<dbReference type="Pfam" id="PF01029">
    <property type="entry name" value="NusB"/>
    <property type="match status" value="1"/>
</dbReference>
<comment type="similarity">
    <text evidence="1">Belongs to the NusB family.</text>
</comment>
<organism evidence="7">
    <name type="scientific">hydrothermal vent metagenome</name>
    <dbReference type="NCBI Taxonomy" id="652676"/>
    <lineage>
        <taxon>unclassified sequences</taxon>
        <taxon>metagenomes</taxon>
        <taxon>ecological metagenomes</taxon>
    </lineage>
</organism>
<dbReference type="SUPFAM" id="SSF48013">
    <property type="entry name" value="NusB-like"/>
    <property type="match status" value="1"/>
</dbReference>
<dbReference type="EMBL" id="UOGD01000268">
    <property type="protein sequence ID" value="VAX24171.1"/>
    <property type="molecule type" value="Genomic_DNA"/>
</dbReference>
<sequence>MKKKSNRRIVREKCLQVLYAYQLGGDSLTNITQTMIVDIKNQNDKNFAEKLVNLVVANQKELEERIKERVSNWELDRIAVLDKILIKIAMSEILYFQDIPPKVSINEVIDIAKEYSTANSGKFINGILDSFLSDIKQEGKLNKTGRGLIDHNLSVD</sequence>
<dbReference type="InterPro" id="IPR035926">
    <property type="entry name" value="NusB-like_sf"/>
</dbReference>
<dbReference type="AlphaFoldDB" id="A0A3B1CC05"/>
<keyword evidence="5" id="KW-0804">Transcription</keyword>
<evidence type="ECO:0000256" key="1">
    <source>
        <dbReference type="ARBA" id="ARBA00005952"/>
    </source>
</evidence>
<dbReference type="GO" id="GO:0006353">
    <property type="term" value="P:DNA-templated transcription termination"/>
    <property type="evidence" value="ECO:0007669"/>
    <property type="project" value="InterPro"/>
</dbReference>
<dbReference type="InterPro" id="IPR006027">
    <property type="entry name" value="NusB_RsmB_TIM44"/>
</dbReference>